<accession>A0AAN6NHN7</accession>
<dbReference type="InterPro" id="IPR055420">
    <property type="entry name" value="IgD3_Trs65"/>
</dbReference>
<dbReference type="GO" id="GO:0006891">
    <property type="term" value="P:intra-Golgi vesicle-mediated transport"/>
    <property type="evidence" value="ECO:0007669"/>
    <property type="project" value="InterPro"/>
</dbReference>
<evidence type="ECO:0000313" key="3">
    <source>
        <dbReference type="EMBL" id="KAK3945314.1"/>
    </source>
</evidence>
<protein>
    <submittedName>
        <fullName evidence="3">TRAPP trafficking subunit Trs65-domain-containing protein</fullName>
    </submittedName>
</protein>
<name>A0AAN6NHN7_9PEZI</name>
<dbReference type="GO" id="GO:0005802">
    <property type="term" value="C:trans-Golgi network"/>
    <property type="evidence" value="ECO:0007669"/>
    <property type="project" value="TreeGrafter"/>
</dbReference>
<feature type="region of interest" description="Disordered" evidence="1">
    <location>
        <begin position="129"/>
        <end position="151"/>
    </location>
</feature>
<evidence type="ECO:0000256" key="1">
    <source>
        <dbReference type="SAM" id="MobiDB-lite"/>
    </source>
</evidence>
<dbReference type="AlphaFoldDB" id="A0AAN6NHN7"/>
<organism evidence="3 4">
    <name type="scientific">Diplogelasinospora grovesii</name>
    <dbReference type="NCBI Taxonomy" id="303347"/>
    <lineage>
        <taxon>Eukaryota</taxon>
        <taxon>Fungi</taxon>
        <taxon>Dikarya</taxon>
        <taxon>Ascomycota</taxon>
        <taxon>Pezizomycotina</taxon>
        <taxon>Sordariomycetes</taxon>
        <taxon>Sordariomycetidae</taxon>
        <taxon>Sordariales</taxon>
        <taxon>Diplogelasinosporaceae</taxon>
        <taxon>Diplogelasinospora</taxon>
    </lineage>
</organism>
<dbReference type="PANTHER" id="PTHR28159">
    <property type="entry name" value="TRAFFICKING PROTEIN PARTICLE COMPLEX II-SPECIFIC SUBUNIT 65"/>
    <property type="match status" value="1"/>
</dbReference>
<gene>
    <name evidence="3" type="ORF">QBC46DRAFT_303222</name>
</gene>
<dbReference type="Proteomes" id="UP001303473">
    <property type="component" value="Unassembled WGS sequence"/>
</dbReference>
<proteinExistence type="predicted"/>
<dbReference type="Pfam" id="PF12735">
    <property type="entry name" value="IgD3_Trs65"/>
    <property type="match status" value="1"/>
</dbReference>
<comment type="caution">
    <text evidence="3">The sequence shown here is derived from an EMBL/GenBank/DDBJ whole genome shotgun (WGS) entry which is preliminary data.</text>
</comment>
<sequence>MAVPDARDGARSFVEGSYFTYLIPFATHFDIEKVLQRHGEGSSREKLDAVEQRDSLFFDETVDVHLVLRAPYVEEKTLRTYLRRIAITVEAQIVNAHTTDRDGHHPASEYIYNGTVADAVGEPLIIADEESEESDDSEEDDEGEGQEQHKEQRHVYVVWKVPVFLGRPRIRLQSPSAVLTAAASLKAFGPGEAGGPPNGGYMPSRIPSGLNLLDGFAHDPMLGGVKPRLSAQRVSRVAPVTQPRDQPRPIKGLQSLRLKIYPIVHTRVRFARPNTAPPSPAVIALLEVDFTPFFDCEAVLDKITLSVTDGTVEDLNDQEGMGLPLRCVAHDHVTFLYRLSPQQLDMITPSTRNSSRDLDIAISVMILVQPEGPNMCTPKLTMSWTTSLDFTLPVNPGFGQPMTQPIQRAHRPSQLSIGGGGDGLSLIAPSVSRPDALPSLEAAAAAARSVEASLPDFGITMTFSGPEEPVHAGEEFRWTVFVVNRSKLQDAPGNRDSTITPGGGGSAMARKLALRPIPKGRRRNDLRVVRPPSISGAAAGRSGTGPIADAVLDENVVHAMQRSSLVDATEVVCLSADVRVGPLAPNACAVVELRFLALKEGVVGIDMVQVTDLGSKEHVDIRELPVVVVRPRPKS</sequence>
<evidence type="ECO:0000259" key="2">
    <source>
        <dbReference type="Pfam" id="PF12735"/>
    </source>
</evidence>
<dbReference type="EMBL" id="MU853755">
    <property type="protein sequence ID" value="KAK3945314.1"/>
    <property type="molecule type" value="Genomic_DNA"/>
</dbReference>
<feature type="domain" description="Trafficking protein particle complex II-specific subunit 65 IgD3" evidence="2">
    <location>
        <begin position="433"/>
        <end position="629"/>
    </location>
</feature>
<keyword evidence="4" id="KW-1185">Reference proteome</keyword>
<feature type="compositionally biased region" description="Acidic residues" evidence="1">
    <location>
        <begin position="129"/>
        <end position="145"/>
    </location>
</feature>
<dbReference type="InterPro" id="IPR024662">
    <property type="entry name" value="Trs65"/>
</dbReference>
<dbReference type="GO" id="GO:1990071">
    <property type="term" value="C:TRAPPII protein complex"/>
    <property type="evidence" value="ECO:0007669"/>
    <property type="project" value="InterPro"/>
</dbReference>
<reference evidence="4" key="1">
    <citation type="journal article" date="2023" name="Mol. Phylogenet. Evol.">
        <title>Genome-scale phylogeny and comparative genomics of the fungal order Sordariales.</title>
        <authorList>
            <person name="Hensen N."/>
            <person name="Bonometti L."/>
            <person name="Westerberg I."/>
            <person name="Brannstrom I.O."/>
            <person name="Guillou S."/>
            <person name="Cros-Aarteil S."/>
            <person name="Calhoun S."/>
            <person name="Haridas S."/>
            <person name="Kuo A."/>
            <person name="Mondo S."/>
            <person name="Pangilinan J."/>
            <person name="Riley R."/>
            <person name="LaButti K."/>
            <person name="Andreopoulos B."/>
            <person name="Lipzen A."/>
            <person name="Chen C."/>
            <person name="Yan M."/>
            <person name="Daum C."/>
            <person name="Ng V."/>
            <person name="Clum A."/>
            <person name="Steindorff A."/>
            <person name="Ohm R.A."/>
            <person name="Martin F."/>
            <person name="Silar P."/>
            <person name="Natvig D.O."/>
            <person name="Lalanne C."/>
            <person name="Gautier V."/>
            <person name="Ament-Velasquez S.L."/>
            <person name="Kruys A."/>
            <person name="Hutchinson M.I."/>
            <person name="Powell A.J."/>
            <person name="Barry K."/>
            <person name="Miller A.N."/>
            <person name="Grigoriev I.V."/>
            <person name="Debuchy R."/>
            <person name="Gladieux P."/>
            <person name="Hiltunen Thoren M."/>
            <person name="Johannesson H."/>
        </authorList>
    </citation>
    <scope>NUCLEOTIDE SEQUENCE [LARGE SCALE GENOMIC DNA]</scope>
    <source>
        <strain evidence="4">CBS 340.73</strain>
    </source>
</reference>
<dbReference type="PANTHER" id="PTHR28159:SF1">
    <property type="entry name" value="TRAFFICKING PROTEIN PARTICLE COMPLEX II-SPECIFIC SUBUNIT 65"/>
    <property type="match status" value="1"/>
</dbReference>
<evidence type="ECO:0000313" key="4">
    <source>
        <dbReference type="Proteomes" id="UP001303473"/>
    </source>
</evidence>